<feature type="domain" description="AAA+ ATPase" evidence="4">
    <location>
        <begin position="480"/>
        <end position="611"/>
    </location>
</feature>
<dbReference type="EMBL" id="JBEWLY010000013">
    <property type="protein sequence ID" value="MET1755534.1"/>
    <property type="molecule type" value="Genomic_DNA"/>
</dbReference>
<evidence type="ECO:0000256" key="3">
    <source>
        <dbReference type="ARBA" id="ARBA00022840"/>
    </source>
</evidence>
<evidence type="ECO:0000313" key="5">
    <source>
        <dbReference type="EMBL" id="MET1755534.1"/>
    </source>
</evidence>
<dbReference type="Proteomes" id="UP001548713">
    <property type="component" value="Unassembled WGS sequence"/>
</dbReference>
<evidence type="ECO:0000259" key="4">
    <source>
        <dbReference type="SMART" id="SM00382"/>
    </source>
</evidence>
<dbReference type="CDD" id="cd00009">
    <property type="entry name" value="AAA"/>
    <property type="match status" value="1"/>
</dbReference>
<dbReference type="InterPro" id="IPR050221">
    <property type="entry name" value="26S_Proteasome_ATPase"/>
</dbReference>
<accession>A0ABV2D109</accession>
<feature type="domain" description="AAA+ ATPase" evidence="4">
    <location>
        <begin position="245"/>
        <end position="379"/>
    </location>
</feature>
<dbReference type="RefSeq" id="WP_353983986.1">
    <property type="nucleotide sequence ID" value="NZ_JBEWLY010000013.1"/>
</dbReference>
<evidence type="ECO:0000256" key="1">
    <source>
        <dbReference type="ARBA" id="ARBA00006914"/>
    </source>
</evidence>
<evidence type="ECO:0000256" key="2">
    <source>
        <dbReference type="ARBA" id="ARBA00022741"/>
    </source>
</evidence>
<dbReference type="CDD" id="cd19481">
    <property type="entry name" value="RecA-like_protease"/>
    <property type="match status" value="1"/>
</dbReference>
<dbReference type="SUPFAM" id="SSF52540">
    <property type="entry name" value="P-loop containing nucleoside triphosphate hydrolases"/>
    <property type="match status" value="2"/>
</dbReference>
<dbReference type="InterPro" id="IPR003959">
    <property type="entry name" value="ATPase_AAA_core"/>
</dbReference>
<dbReference type="Gene3D" id="3.40.50.300">
    <property type="entry name" value="P-loop containing nucleotide triphosphate hydrolases"/>
    <property type="match status" value="2"/>
</dbReference>
<comment type="similarity">
    <text evidence="1">Belongs to the AAA ATPase family.</text>
</comment>
<keyword evidence="6" id="KW-1185">Reference proteome</keyword>
<sequence>MAFRPHLRRRRGATTEPLGLAPEEGAQLRCAFSRIIHRLTDQQLRLAGPQLLRFVQERGALLGIDVAEDDEPATPSGYPTLLRDLTDPKVTVLPPASLDTRIALLVDLLQLEPQDTALLALLARIALFDSWRSLCEALPFRSHHVTSAVAAILGGLSIVNVERRLEPASRLLRAGLIEEVGEGEYEAGRLLRRVARLREIDSSSLLALLVPVAPRSTLSWEDFSHLGALRDMALELVRGADKRGRAVSLLLHGAPGTGKSEFARALADRLGWDAVFAGESDEDGDEPSRHERLAHLNILRGMTAPGVRRLVVVDEADDLFQLGASGSRVRGTMSKLWLNQMVEDPRTSILWITNDPRELGETIVRRMTLAIRFDLPNRPVREQIVRRQALAADLPLDDVSVRRLASLPAAPAVLANAVTAGVLSGCGVDGLVRAGESILTALGKSVVHENSSLTLYDPSLSRADVDLEDVAQKLAGAPDRSWSLLLAGPSGTGKSAFARFLASRAGLEVAEVRGSDLLSPYVGETEANIASAFRRSGDNGAMLLLDEADSFLFDRQGARRSWEVGMVNEMLRCMERLRTPFIATTNLADRLDPATQRHFTLRATFEPLPPSTAARLFQQYFGIPLGSSTTLPEGLTPGDFVVVARRAQMLGEQSCERAVAWLRQEAEARGESKRCIGFH</sequence>
<gene>
    <name evidence="5" type="ORF">ABVV53_08685</name>
</gene>
<proteinExistence type="inferred from homology"/>
<name>A0ABV2D109_9SPHN</name>
<protein>
    <submittedName>
        <fullName evidence="5">AAA family ATPase</fullName>
    </submittedName>
</protein>
<dbReference type="InterPro" id="IPR027417">
    <property type="entry name" value="P-loop_NTPase"/>
</dbReference>
<dbReference type="Pfam" id="PF00004">
    <property type="entry name" value="AAA"/>
    <property type="match status" value="2"/>
</dbReference>
<comment type="caution">
    <text evidence="5">The sequence shown here is derived from an EMBL/GenBank/DDBJ whole genome shotgun (WGS) entry which is preliminary data.</text>
</comment>
<dbReference type="PANTHER" id="PTHR23073">
    <property type="entry name" value="26S PROTEASOME REGULATORY SUBUNIT"/>
    <property type="match status" value="1"/>
</dbReference>
<dbReference type="SMART" id="SM00382">
    <property type="entry name" value="AAA"/>
    <property type="match status" value="2"/>
</dbReference>
<keyword evidence="3" id="KW-0067">ATP-binding</keyword>
<reference evidence="5 6" key="1">
    <citation type="submission" date="2024-07" db="EMBL/GenBank/DDBJ databases">
        <title>Novosphingobium kalidii RD2P27.</title>
        <authorList>
            <person name="Sun J.-Q."/>
        </authorList>
    </citation>
    <scope>NUCLEOTIDE SEQUENCE [LARGE SCALE GENOMIC DNA]</scope>
    <source>
        <strain evidence="5 6">RD2P27</strain>
    </source>
</reference>
<organism evidence="5 6">
    <name type="scientific">Novosphingobium kalidii</name>
    <dbReference type="NCBI Taxonomy" id="3230299"/>
    <lineage>
        <taxon>Bacteria</taxon>
        <taxon>Pseudomonadati</taxon>
        <taxon>Pseudomonadota</taxon>
        <taxon>Alphaproteobacteria</taxon>
        <taxon>Sphingomonadales</taxon>
        <taxon>Sphingomonadaceae</taxon>
        <taxon>Novosphingobium</taxon>
    </lineage>
</organism>
<dbReference type="InterPro" id="IPR003593">
    <property type="entry name" value="AAA+_ATPase"/>
</dbReference>
<keyword evidence="2" id="KW-0547">Nucleotide-binding</keyword>
<evidence type="ECO:0000313" key="6">
    <source>
        <dbReference type="Proteomes" id="UP001548713"/>
    </source>
</evidence>